<reference evidence="1" key="1">
    <citation type="submission" date="2020-05" db="EMBL/GenBank/DDBJ databases">
        <authorList>
            <person name="Chiriac C."/>
            <person name="Salcher M."/>
            <person name="Ghai R."/>
            <person name="Kavagutti S V."/>
        </authorList>
    </citation>
    <scope>NUCLEOTIDE SEQUENCE</scope>
</reference>
<dbReference type="AlphaFoldDB" id="A0A6J7GG84"/>
<organism evidence="1">
    <name type="scientific">freshwater metagenome</name>
    <dbReference type="NCBI Taxonomy" id="449393"/>
    <lineage>
        <taxon>unclassified sequences</taxon>
        <taxon>metagenomes</taxon>
        <taxon>ecological metagenomes</taxon>
    </lineage>
</organism>
<proteinExistence type="predicted"/>
<protein>
    <submittedName>
        <fullName evidence="1">Unannotated protein</fullName>
    </submittedName>
</protein>
<dbReference type="EMBL" id="CAFBLX010000201">
    <property type="protein sequence ID" value="CAB4903450.1"/>
    <property type="molecule type" value="Genomic_DNA"/>
</dbReference>
<name>A0A6J7GG84_9ZZZZ</name>
<sequence>MLDGRTSTLANAEIPARVRSPRALVLASRPSGTLPPKSSTGWKVSDCDGAANFTVTSAGSAPTRASVIAPALLAVNHG</sequence>
<evidence type="ECO:0000313" key="1">
    <source>
        <dbReference type="EMBL" id="CAB4903450.1"/>
    </source>
</evidence>
<gene>
    <name evidence="1" type="ORF">UFOPK3472_02587</name>
</gene>
<accession>A0A6J7GG84</accession>